<evidence type="ECO:0000256" key="4">
    <source>
        <dbReference type="ARBA" id="ARBA00022827"/>
    </source>
</evidence>
<name>A0ABP4VXJ5_9ACTN</name>
<dbReference type="InterPro" id="IPR006094">
    <property type="entry name" value="Oxid_FAD_bind_N"/>
</dbReference>
<dbReference type="InterPro" id="IPR016167">
    <property type="entry name" value="FAD-bd_PCMH_sub1"/>
</dbReference>
<dbReference type="PANTHER" id="PTHR42973">
    <property type="entry name" value="BINDING OXIDOREDUCTASE, PUTATIVE (AFU_ORTHOLOGUE AFUA_1G17690)-RELATED"/>
    <property type="match status" value="1"/>
</dbReference>
<evidence type="ECO:0000259" key="6">
    <source>
        <dbReference type="PROSITE" id="PS51387"/>
    </source>
</evidence>
<dbReference type="Proteomes" id="UP001500655">
    <property type="component" value="Unassembled WGS sequence"/>
</dbReference>
<evidence type="ECO:0000256" key="3">
    <source>
        <dbReference type="ARBA" id="ARBA00022630"/>
    </source>
</evidence>
<sequence length="457" mass="48827">MPLDLSSLRAGFTGTIVTPYDPSYEGARVLFNNRIRTRPAAIARCADEADVAAAVRFAREAGLAVAVRGGGHHAAGFSLVDGGLVIDTGGLKDLAFDPATATVVAGAGCGWRELDQVTYVEHGLAGPGGECPTVRNAGYSMGGGYGFLSRTYGLGCDHILAARLVTAAGEVLTVTEDEHPDLLWALRGAGGAGFGVVTSLTYRLDPVPPTLLGGVMAWSLDDAEDVLRAYRDLYTGRDEDRLSIYLAIVTDPYPDGEPVLLAYGLHVGSVEDGERELAPLRAVGTPLFDAFGPTSYLDLQTALGNEIMYGLQLSWRGGYFADGGFSDEAFGIIVDAARRMPSGYSMLRFDLLGGGAIGAVAPDATAFVHRSRLFNISIIAQWVRDEEAEANLRWTDELRDALAPHLSGEVYQNYADAGLFDWAGAYYGANYPRLQAVKGEYDPTDFFRHPQSIRLPG</sequence>
<proteinExistence type="inferred from homology"/>
<accession>A0ABP4VXJ5</accession>
<dbReference type="Pfam" id="PF01565">
    <property type="entry name" value="FAD_binding_4"/>
    <property type="match status" value="1"/>
</dbReference>
<evidence type="ECO:0000256" key="5">
    <source>
        <dbReference type="ARBA" id="ARBA00023002"/>
    </source>
</evidence>
<protein>
    <submittedName>
        <fullName evidence="7">FAD-binding oxidoreductase</fullName>
    </submittedName>
</protein>
<comment type="similarity">
    <text evidence="2">Belongs to the oxygen-dependent FAD-linked oxidoreductase family.</text>
</comment>
<dbReference type="PROSITE" id="PS00862">
    <property type="entry name" value="OX2_COVAL_FAD"/>
    <property type="match status" value="1"/>
</dbReference>
<keyword evidence="8" id="KW-1185">Reference proteome</keyword>
<evidence type="ECO:0000313" key="8">
    <source>
        <dbReference type="Proteomes" id="UP001500655"/>
    </source>
</evidence>
<dbReference type="SUPFAM" id="SSF56176">
    <property type="entry name" value="FAD-binding/transporter-associated domain-like"/>
    <property type="match status" value="1"/>
</dbReference>
<dbReference type="PANTHER" id="PTHR42973:SF39">
    <property type="entry name" value="FAD-BINDING PCMH-TYPE DOMAIN-CONTAINING PROTEIN"/>
    <property type="match status" value="1"/>
</dbReference>
<dbReference type="InterPro" id="IPR036318">
    <property type="entry name" value="FAD-bd_PCMH-like_sf"/>
</dbReference>
<comment type="cofactor">
    <cofactor evidence="1">
        <name>FAD</name>
        <dbReference type="ChEBI" id="CHEBI:57692"/>
    </cofactor>
</comment>
<dbReference type="InterPro" id="IPR050416">
    <property type="entry name" value="FAD-linked_Oxidoreductase"/>
</dbReference>
<keyword evidence="5" id="KW-0560">Oxidoreductase</keyword>
<dbReference type="PROSITE" id="PS51387">
    <property type="entry name" value="FAD_PCMH"/>
    <property type="match status" value="1"/>
</dbReference>
<reference evidence="8" key="1">
    <citation type="journal article" date="2019" name="Int. J. Syst. Evol. Microbiol.">
        <title>The Global Catalogue of Microorganisms (GCM) 10K type strain sequencing project: providing services to taxonomists for standard genome sequencing and annotation.</title>
        <authorList>
            <consortium name="The Broad Institute Genomics Platform"/>
            <consortium name="The Broad Institute Genome Sequencing Center for Infectious Disease"/>
            <person name="Wu L."/>
            <person name="Ma J."/>
        </authorList>
    </citation>
    <scope>NUCLEOTIDE SEQUENCE [LARGE SCALE GENOMIC DNA]</scope>
    <source>
        <strain evidence="8">JCM 13249</strain>
    </source>
</reference>
<dbReference type="Pfam" id="PF08031">
    <property type="entry name" value="BBE"/>
    <property type="match status" value="1"/>
</dbReference>
<organism evidence="7 8">
    <name type="scientific">Luedemannella helvata</name>
    <dbReference type="NCBI Taxonomy" id="349315"/>
    <lineage>
        <taxon>Bacteria</taxon>
        <taxon>Bacillati</taxon>
        <taxon>Actinomycetota</taxon>
        <taxon>Actinomycetes</taxon>
        <taxon>Micromonosporales</taxon>
        <taxon>Micromonosporaceae</taxon>
        <taxon>Luedemannella</taxon>
    </lineage>
</organism>
<comment type="caution">
    <text evidence="7">The sequence shown here is derived from an EMBL/GenBank/DDBJ whole genome shotgun (WGS) entry which is preliminary data.</text>
</comment>
<evidence type="ECO:0000256" key="1">
    <source>
        <dbReference type="ARBA" id="ARBA00001974"/>
    </source>
</evidence>
<keyword evidence="4" id="KW-0274">FAD</keyword>
<dbReference type="Gene3D" id="3.30.43.10">
    <property type="entry name" value="Uridine Diphospho-n-acetylenolpyruvylglucosamine Reductase, domain 2"/>
    <property type="match status" value="1"/>
</dbReference>
<dbReference type="Gene3D" id="3.30.465.10">
    <property type="match status" value="1"/>
</dbReference>
<feature type="domain" description="FAD-binding PCMH-type" evidence="6">
    <location>
        <begin position="35"/>
        <end position="207"/>
    </location>
</feature>
<dbReference type="InterPro" id="IPR016169">
    <property type="entry name" value="FAD-bd_PCMH_sub2"/>
</dbReference>
<evidence type="ECO:0000313" key="7">
    <source>
        <dbReference type="EMBL" id="GAA1741165.1"/>
    </source>
</evidence>
<evidence type="ECO:0000256" key="2">
    <source>
        <dbReference type="ARBA" id="ARBA00005466"/>
    </source>
</evidence>
<gene>
    <name evidence="7" type="ORF">GCM10009681_09860</name>
</gene>
<dbReference type="Gene3D" id="3.40.462.20">
    <property type="match status" value="1"/>
</dbReference>
<dbReference type="RefSeq" id="WP_344077271.1">
    <property type="nucleotide sequence ID" value="NZ_BAAALS010000003.1"/>
</dbReference>
<dbReference type="InterPro" id="IPR006093">
    <property type="entry name" value="Oxy_OxRdtase_FAD_BS"/>
</dbReference>
<keyword evidence="3" id="KW-0285">Flavoprotein</keyword>
<dbReference type="InterPro" id="IPR016166">
    <property type="entry name" value="FAD-bd_PCMH"/>
</dbReference>
<dbReference type="InterPro" id="IPR012951">
    <property type="entry name" value="BBE"/>
</dbReference>
<dbReference type="EMBL" id="BAAALS010000003">
    <property type="protein sequence ID" value="GAA1741165.1"/>
    <property type="molecule type" value="Genomic_DNA"/>
</dbReference>